<feature type="transmembrane region" description="Helical" evidence="2">
    <location>
        <begin position="260"/>
        <end position="283"/>
    </location>
</feature>
<feature type="compositionally biased region" description="Polar residues" evidence="1">
    <location>
        <begin position="1"/>
        <end position="12"/>
    </location>
</feature>
<dbReference type="Proteomes" id="UP000054342">
    <property type="component" value="Unassembled WGS sequence"/>
</dbReference>
<proteinExistence type="predicted"/>
<name>A0A0D2D1L0_9EURO</name>
<sequence length="325" mass="35447">MFDSQPELSSGEQIARPPLSTVHSAHGTRTDLLHHGKTTPTGKRAETAPVVLCPDSPSSTTKLRGSNSLRQESQSTNANNKAVGRMKRSETFETGTGTGTGSGTGKRPPLARVPSTPTRYMEMLLHLDEIPRLYNILASLGTWIILAGFLVVPGTFTTFKESKAFQEADNADGGDDAGTEVTHAIVHSIANIGLLWLSGSFCVAGTLVCLWLWLRWRHNYVWLINKIFMPVTLNSVAGLITTLVNVYTAQHGVWSVTAKITAIVTGSCVGVAGFLFGIYNFGLLRRVQKVHERELGLDHRHDEETLVEKVKRKAHEPPLQPGSMV</sequence>
<feature type="transmembrane region" description="Helical" evidence="2">
    <location>
        <begin position="133"/>
        <end position="152"/>
    </location>
</feature>
<dbReference type="EMBL" id="KN847319">
    <property type="protein sequence ID" value="KIW56302.1"/>
    <property type="molecule type" value="Genomic_DNA"/>
</dbReference>
<reference evidence="3 4" key="1">
    <citation type="submission" date="2015-01" db="EMBL/GenBank/DDBJ databases">
        <title>The Genome Sequence of Exophiala xenobiotica CBS118157.</title>
        <authorList>
            <consortium name="The Broad Institute Genomics Platform"/>
            <person name="Cuomo C."/>
            <person name="de Hoog S."/>
            <person name="Gorbushina A."/>
            <person name="Stielow B."/>
            <person name="Teixiera M."/>
            <person name="Abouelleil A."/>
            <person name="Chapman S.B."/>
            <person name="Priest M."/>
            <person name="Young S.K."/>
            <person name="Wortman J."/>
            <person name="Nusbaum C."/>
            <person name="Birren B."/>
        </authorList>
    </citation>
    <scope>NUCLEOTIDE SEQUENCE [LARGE SCALE GENOMIC DNA]</scope>
    <source>
        <strain evidence="3 4">CBS 118157</strain>
    </source>
</reference>
<keyword evidence="2" id="KW-0472">Membrane</keyword>
<evidence type="ECO:0000313" key="3">
    <source>
        <dbReference type="EMBL" id="KIW56302.1"/>
    </source>
</evidence>
<dbReference type="STRING" id="348802.A0A0D2D1L0"/>
<dbReference type="HOGENOM" id="CLU_037457_0_0_1"/>
<evidence type="ECO:0000256" key="1">
    <source>
        <dbReference type="SAM" id="MobiDB-lite"/>
    </source>
</evidence>
<dbReference type="OrthoDB" id="3254104at2759"/>
<evidence type="ECO:0000256" key="2">
    <source>
        <dbReference type="SAM" id="Phobius"/>
    </source>
</evidence>
<dbReference type="GeneID" id="25326879"/>
<dbReference type="RefSeq" id="XP_013316886.1">
    <property type="nucleotide sequence ID" value="XM_013461432.1"/>
</dbReference>
<feature type="compositionally biased region" description="Polar residues" evidence="1">
    <location>
        <begin position="56"/>
        <end position="80"/>
    </location>
</feature>
<dbReference type="AlphaFoldDB" id="A0A0D2D1L0"/>
<feature type="transmembrane region" description="Helical" evidence="2">
    <location>
        <begin position="194"/>
        <end position="214"/>
    </location>
</feature>
<protein>
    <submittedName>
        <fullName evidence="3">Uncharacterized protein</fullName>
    </submittedName>
</protein>
<keyword evidence="4" id="KW-1185">Reference proteome</keyword>
<evidence type="ECO:0000313" key="4">
    <source>
        <dbReference type="Proteomes" id="UP000054342"/>
    </source>
</evidence>
<feature type="region of interest" description="Disordered" evidence="1">
    <location>
        <begin position="1"/>
        <end position="113"/>
    </location>
</feature>
<organism evidence="3 4">
    <name type="scientific">Exophiala xenobiotica</name>
    <dbReference type="NCBI Taxonomy" id="348802"/>
    <lineage>
        <taxon>Eukaryota</taxon>
        <taxon>Fungi</taxon>
        <taxon>Dikarya</taxon>
        <taxon>Ascomycota</taxon>
        <taxon>Pezizomycotina</taxon>
        <taxon>Eurotiomycetes</taxon>
        <taxon>Chaetothyriomycetidae</taxon>
        <taxon>Chaetothyriales</taxon>
        <taxon>Herpotrichiellaceae</taxon>
        <taxon>Exophiala</taxon>
    </lineage>
</organism>
<feature type="transmembrane region" description="Helical" evidence="2">
    <location>
        <begin position="226"/>
        <end position="248"/>
    </location>
</feature>
<keyword evidence="2" id="KW-1133">Transmembrane helix</keyword>
<accession>A0A0D2D1L0</accession>
<keyword evidence="2" id="KW-0812">Transmembrane</keyword>
<gene>
    <name evidence="3" type="ORF">PV05_04971</name>
</gene>